<feature type="binding site" evidence="6">
    <location>
        <position position="238"/>
    </location>
    <ligand>
        <name>a divalent metal cation</name>
        <dbReference type="ChEBI" id="CHEBI:60240"/>
        <label>1</label>
    </ligand>
</feature>
<feature type="binding site" evidence="6">
    <location>
        <position position="238"/>
    </location>
    <ligand>
        <name>a divalent metal cation</name>
        <dbReference type="ChEBI" id="CHEBI:60240"/>
        <label>2</label>
        <note>catalytic</note>
    </ligand>
</feature>
<dbReference type="InterPro" id="IPR002467">
    <property type="entry name" value="Pept_M24A_MAP1"/>
</dbReference>
<dbReference type="HAMAP" id="MF_01974">
    <property type="entry name" value="MetAP_1"/>
    <property type="match status" value="1"/>
</dbReference>
<comment type="cofactor">
    <cofactor evidence="6">
        <name>Co(2+)</name>
        <dbReference type="ChEBI" id="CHEBI:48828"/>
    </cofactor>
    <cofactor evidence="6">
        <name>Zn(2+)</name>
        <dbReference type="ChEBI" id="CHEBI:29105"/>
    </cofactor>
    <cofactor evidence="6">
        <name>Mn(2+)</name>
        <dbReference type="ChEBI" id="CHEBI:29035"/>
    </cofactor>
    <cofactor evidence="6">
        <name>Fe(2+)</name>
        <dbReference type="ChEBI" id="CHEBI:29033"/>
    </cofactor>
    <text evidence="6">Binds 2 divalent metal cations per subunit. Has a high-affinity and a low affinity metal-binding site. The true nature of the physiological cofactor is under debate. The enzyme is active with cobalt, zinc, manganese or divalent iron ions. Most likely, methionine aminopeptidases function as mononuclear Fe(2+)-metalloproteases under physiological conditions, and the catalytically relevant metal-binding site has been assigned to the histidine-containing high-affinity site.</text>
</comment>
<feature type="binding site" evidence="6">
    <location>
        <position position="84"/>
    </location>
    <ligand>
        <name>substrate</name>
    </ligand>
</feature>
<evidence type="ECO:0000256" key="4">
    <source>
        <dbReference type="ARBA" id="ARBA00022723"/>
    </source>
</evidence>
<name>A0A0H4T7P4_9BACT</name>
<dbReference type="NCBIfam" id="TIGR00500">
    <property type="entry name" value="met_pdase_I"/>
    <property type="match status" value="1"/>
</dbReference>
<dbReference type="InterPro" id="IPR036005">
    <property type="entry name" value="Creatinase/aminopeptidase-like"/>
</dbReference>
<dbReference type="InterPro" id="IPR000994">
    <property type="entry name" value="Pept_M24"/>
</dbReference>
<keyword evidence="4 6" id="KW-0479">Metal-binding</keyword>
<proteinExistence type="inferred from homology"/>
<evidence type="ECO:0000256" key="1">
    <source>
        <dbReference type="ARBA" id="ARBA00002521"/>
    </source>
</evidence>
<dbReference type="GO" id="GO:0006508">
    <property type="term" value="P:proteolysis"/>
    <property type="evidence" value="ECO:0007669"/>
    <property type="project" value="UniProtKB-KW"/>
</dbReference>
<comment type="subunit">
    <text evidence="6">Monomer.</text>
</comment>
<comment type="catalytic activity">
    <reaction evidence="6 7">
        <text>Release of N-terminal amino acids, preferentially methionine, from peptides and arylamides.</text>
        <dbReference type="EC" id="3.4.11.18"/>
    </reaction>
</comment>
<dbReference type="GO" id="GO:0070006">
    <property type="term" value="F:metalloaminopeptidase activity"/>
    <property type="evidence" value="ECO:0007669"/>
    <property type="project" value="UniProtKB-UniRule"/>
</dbReference>
<organism evidence="9">
    <name type="scientific">uncultured Parcubacteria bacterium Rifle_16ft_4_minimus_37647</name>
    <dbReference type="NCBI Taxonomy" id="1665140"/>
    <lineage>
        <taxon>Bacteria</taxon>
        <taxon>Candidatus Parcubacteria</taxon>
        <taxon>environmental samples</taxon>
    </lineage>
</organism>
<sequence>MGKFIKSEKQIDNIRKSGIILSATLKELAKQVKPGVKPVDLDMLARELIEKKGGTPAFLGYKPEGALYPFPFALCVSVNEVIVHGRPSDNPLKEGDIVTLDLGVDWQGGISDSAITIPVGKITKEAQHLIELTSRALDKAIDEVKPGKTVGDIGHAVEKTVRLGGLNIVDGLTGHGVGEKVHEDPVIYNFGEPNTGMELKPGMVIAIEPMVSMGGKGIKQLADDSFVTSDGSLSAQFEHTVLVTSGGNEILTK</sequence>
<dbReference type="Pfam" id="PF00557">
    <property type="entry name" value="Peptidase_M24"/>
    <property type="match status" value="1"/>
</dbReference>
<feature type="binding site" evidence="6">
    <location>
        <position position="101"/>
    </location>
    <ligand>
        <name>a divalent metal cation</name>
        <dbReference type="ChEBI" id="CHEBI:60240"/>
        <label>1</label>
    </ligand>
</feature>
<dbReference type="GO" id="GO:0005829">
    <property type="term" value="C:cytosol"/>
    <property type="evidence" value="ECO:0007669"/>
    <property type="project" value="TreeGrafter"/>
</dbReference>
<evidence type="ECO:0000256" key="7">
    <source>
        <dbReference type="RuleBase" id="RU003653"/>
    </source>
</evidence>
<dbReference type="InterPro" id="IPR001714">
    <property type="entry name" value="Pept_M24_MAP"/>
</dbReference>
<comment type="function">
    <text evidence="1 6">Removes the N-terminal methionine from nascent proteins. The N-terminal methionine is often cleaved when the second residue in the primary sequence is small and uncharged (Met-Ala-, Cys, Gly, Pro, Ser, Thr, or Val). Requires deformylation of the N(alpha)-formylated initiator methionine before it can be hydrolyzed.</text>
</comment>
<feature type="binding site" evidence="6">
    <location>
        <position position="112"/>
    </location>
    <ligand>
        <name>a divalent metal cation</name>
        <dbReference type="ChEBI" id="CHEBI:60240"/>
        <label>2</label>
        <note>catalytic</note>
    </ligand>
</feature>
<dbReference type="GO" id="GO:0004239">
    <property type="term" value="F:initiator methionyl aminopeptidase activity"/>
    <property type="evidence" value="ECO:0007669"/>
    <property type="project" value="UniProtKB-UniRule"/>
</dbReference>
<dbReference type="PANTHER" id="PTHR43330:SF27">
    <property type="entry name" value="METHIONINE AMINOPEPTIDASE"/>
    <property type="match status" value="1"/>
</dbReference>
<dbReference type="SUPFAM" id="SSF55920">
    <property type="entry name" value="Creatinase/aminopeptidase"/>
    <property type="match status" value="1"/>
</dbReference>
<evidence type="ECO:0000256" key="6">
    <source>
        <dbReference type="HAMAP-Rule" id="MF_01974"/>
    </source>
</evidence>
<reference evidence="9" key="1">
    <citation type="journal article" date="2015" name="ISME J.">
        <title>Aquifer environment selects for microbial species cohorts in sediment and groundwater.</title>
        <authorList>
            <person name="Hug L.A."/>
            <person name="Thomas B.C."/>
            <person name="Brown C.T."/>
            <person name="Frischkorn K.R."/>
            <person name="Williams K.H."/>
            <person name="Tringe S.G."/>
            <person name="Banfield J.F."/>
        </authorList>
    </citation>
    <scope>NUCLEOTIDE SEQUENCE</scope>
</reference>
<feature type="domain" description="Peptidase M24" evidence="8">
    <location>
        <begin position="13"/>
        <end position="244"/>
    </location>
</feature>
<dbReference type="AlphaFoldDB" id="A0A0H4T7P4"/>
<gene>
    <name evidence="6" type="primary">map</name>
</gene>
<dbReference type="CDD" id="cd01086">
    <property type="entry name" value="MetAP1"/>
    <property type="match status" value="1"/>
</dbReference>
<evidence type="ECO:0000256" key="2">
    <source>
        <dbReference type="ARBA" id="ARBA00022438"/>
    </source>
</evidence>
<accession>A0A0H4T7P4</accession>
<dbReference type="Gene3D" id="3.90.230.10">
    <property type="entry name" value="Creatinase/methionine aminopeptidase superfamily"/>
    <property type="match status" value="1"/>
</dbReference>
<feature type="binding site" evidence="6">
    <location>
        <position position="175"/>
    </location>
    <ligand>
        <name>a divalent metal cation</name>
        <dbReference type="ChEBI" id="CHEBI:60240"/>
        <label>2</label>
        <note>catalytic</note>
    </ligand>
</feature>
<evidence type="ECO:0000256" key="5">
    <source>
        <dbReference type="ARBA" id="ARBA00022801"/>
    </source>
</evidence>
<keyword evidence="2 6" id="KW-0031">Aminopeptidase</keyword>
<dbReference type="EC" id="3.4.11.18" evidence="6 7"/>
<keyword evidence="3 6" id="KW-0645">Protease</keyword>
<dbReference type="PRINTS" id="PR00599">
    <property type="entry name" value="MAPEPTIDASE"/>
</dbReference>
<dbReference type="EMBL" id="KT007000">
    <property type="protein sequence ID" value="AKQ02487.1"/>
    <property type="molecule type" value="Genomic_DNA"/>
</dbReference>
<feature type="binding site" evidence="6">
    <location>
        <position position="208"/>
    </location>
    <ligand>
        <name>a divalent metal cation</name>
        <dbReference type="ChEBI" id="CHEBI:60240"/>
        <label>2</label>
        <note>catalytic</note>
    </ligand>
</feature>
<dbReference type="GO" id="GO:0046872">
    <property type="term" value="F:metal ion binding"/>
    <property type="evidence" value="ECO:0007669"/>
    <property type="project" value="UniProtKB-UniRule"/>
</dbReference>
<comment type="similarity">
    <text evidence="6">Belongs to the peptidase M24A family. Methionine aminopeptidase type 1 subfamily.</text>
</comment>
<protein>
    <recommendedName>
        <fullName evidence="6 7">Methionine aminopeptidase</fullName>
        <shortName evidence="6">MAP</shortName>
        <shortName evidence="6">MetAP</shortName>
        <ecNumber evidence="6 7">3.4.11.18</ecNumber>
    </recommendedName>
    <alternativeName>
        <fullName evidence="6">Peptidase M</fullName>
    </alternativeName>
</protein>
<feature type="binding site" evidence="6">
    <location>
        <position position="182"/>
    </location>
    <ligand>
        <name>substrate</name>
    </ligand>
</feature>
<dbReference type="PANTHER" id="PTHR43330">
    <property type="entry name" value="METHIONINE AMINOPEPTIDASE"/>
    <property type="match status" value="1"/>
</dbReference>
<keyword evidence="5 6" id="KW-0378">Hydrolase</keyword>
<feature type="binding site" evidence="6">
    <location>
        <position position="112"/>
    </location>
    <ligand>
        <name>a divalent metal cation</name>
        <dbReference type="ChEBI" id="CHEBI:60240"/>
        <label>1</label>
    </ligand>
</feature>
<evidence type="ECO:0000259" key="8">
    <source>
        <dbReference type="Pfam" id="PF00557"/>
    </source>
</evidence>
<evidence type="ECO:0000256" key="3">
    <source>
        <dbReference type="ARBA" id="ARBA00022670"/>
    </source>
</evidence>
<evidence type="ECO:0000313" key="9">
    <source>
        <dbReference type="EMBL" id="AKQ02487.1"/>
    </source>
</evidence>